<dbReference type="GO" id="GO:0030686">
    <property type="term" value="C:90S preribosome"/>
    <property type="evidence" value="ECO:0007669"/>
    <property type="project" value="TreeGrafter"/>
</dbReference>
<evidence type="ECO:0008006" key="5">
    <source>
        <dbReference type="Google" id="ProtNLM"/>
    </source>
</evidence>
<gene>
    <name evidence="3" type="ORF">CTEN210_04485</name>
</gene>
<feature type="region of interest" description="Disordered" evidence="2">
    <location>
        <begin position="710"/>
        <end position="739"/>
    </location>
</feature>
<dbReference type="GO" id="GO:0030688">
    <property type="term" value="C:preribosome, small subunit precursor"/>
    <property type="evidence" value="ECO:0007669"/>
    <property type="project" value="TreeGrafter"/>
</dbReference>
<dbReference type="Pfam" id="PF22493">
    <property type="entry name" value="PUF_NOP9"/>
    <property type="match status" value="1"/>
</dbReference>
<sequence length="739" mass="82370">MDATEYNRPRKPNADTLSYLKSLPFDERTAETEIQSYINYKTSENKEEDKGEVEYPQTLSAALAALSEIQNEIASLAGDEFGSQAIETIARITTAYSQIAVRKLLFGIQGYMIHLSTHRYASHVVQTLLQCVLVEKSSQHGDVLELQEDEEEEDASLPSLMEILYNLVEEIKHVAQDLAVHVCGSHVLRSLICVIAGCQEQIPLHLQHKPGGGTMETGGNRRGKVKNKKKKKKNKTVMIADGGSNANNVQYELVQSKRLDWKHDDMQQCLYQLIQELTSLDLSSDDLNDPSQPGALQQLACNPSAGPLLSMLLKILTLRSNSGNDSSKLNITNVATEGDKANQGLHDFRLGIQAPQAQFPSSSQAERLSKHILCWDESTEDGTQQQTASDIIYGLSGETRGSHLVECLLRISNDQFYDAFCKAGGFFTPETFIDYAKHEVSNFVMQTLLNTARTREQVEALIKCVESMINDGYILDAKNKRRGIFWRAVEMAAKFRIGQETIIKCMKKGFGTLQSKPSVDVEVCIGELINFQKPEDGKRMAELDAIGARAFYQLLRFVPRLCGEILTAFDARYDASEVESMCNDGHASRCIIDGILDGPTNQKPFTQAVKSLFEKLKGRFVALSLERVGHHTVSKLFLRLSTMEDRAVFSEELANGLNRLNSNAMGRKIIVDCAVKDYLEGEQIWTTVVKKRLDKDTFLKDLEASLLGSTGEKKRKRKRKKASGDGDGNSNEAKMVKTN</sequence>
<dbReference type="AlphaFoldDB" id="A0AAD3CLR0"/>
<reference evidence="3 4" key="1">
    <citation type="journal article" date="2021" name="Sci. Rep.">
        <title>The genome of the diatom Chaetoceros tenuissimus carries an ancient integrated fragment of an extant virus.</title>
        <authorList>
            <person name="Hongo Y."/>
            <person name="Kimura K."/>
            <person name="Takaki Y."/>
            <person name="Yoshida Y."/>
            <person name="Baba S."/>
            <person name="Kobayashi G."/>
            <person name="Nagasaki K."/>
            <person name="Hano T."/>
            <person name="Tomaru Y."/>
        </authorList>
    </citation>
    <scope>NUCLEOTIDE SEQUENCE [LARGE SCALE GENOMIC DNA]</scope>
    <source>
        <strain evidence="3 4">NIES-3715</strain>
    </source>
</reference>
<evidence type="ECO:0000313" key="3">
    <source>
        <dbReference type="EMBL" id="GFH48009.1"/>
    </source>
</evidence>
<dbReference type="InterPro" id="IPR001313">
    <property type="entry name" value="Pumilio_RNA-bd_rpt"/>
</dbReference>
<dbReference type="GO" id="GO:0000056">
    <property type="term" value="P:ribosomal small subunit export from nucleus"/>
    <property type="evidence" value="ECO:0007669"/>
    <property type="project" value="TreeGrafter"/>
</dbReference>
<evidence type="ECO:0000313" key="4">
    <source>
        <dbReference type="Proteomes" id="UP001054902"/>
    </source>
</evidence>
<dbReference type="GO" id="GO:0000472">
    <property type="term" value="P:endonucleolytic cleavage to generate mature 5'-end of SSU-rRNA from (SSU-rRNA, 5.8S rRNA, LSU-rRNA)"/>
    <property type="evidence" value="ECO:0007669"/>
    <property type="project" value="TreeGrafter"/>
</dbReference>
<keyword evidence="4" id="KW-1185">Reference proteome</keyword>
<dbReference type="SUPFAM" id="SSF48371">
    <property type="entry name" value="ARM repeat"/>
    <property type="match status" value="2"/>
</dbReference>
<dbReference type="SMART" id="SM00025">
    <property type="entry name" value="Pumilio"/>
    <property type="match status" value="3"/>
</dbReference>
<feature type="compositionally biased region" description="Polar residues" evidence="2">
    <location>
        <begin position="728"/>
        <end position="739"/>
    </location>
</feature>
<dbReference type="GO" id="GO:0003723">
    <property type="term" value="F:RNA binding"/>
    <property type="evidence" value="ECO:0007669"/>
    <property type="project" value="InterPro"/>
</dbReference>
<dbReference type="EMBL" id="BLLK01000025">
    <property type="protein sequence ID" value="GFH48009.1"/>
    <property type="molecule type" value="Genomic_DNA"/>
</dbReference>
<proteinExistence type="predicted"/>
<dbReference type="Gene3D" id="1.25.10.10">
    <property type="entry name" value="Leucine-rich Repeat Variant"/>
    <property type="match status" value="1"/>
</dbReference>
<dbReference type="Proteomes" id="UP001054902">
    <property type="component" value="Unassembled WGS sequence"/>
</dbReference>
<accession>A0AAD3CLR0</accession>
<dbReference type="InterPro" id="IPR011989">
    <property type="entry name" value="ARM-like"/>
</dbReference>
<dbReference type="InterPro" id="IPR016024">
    <property type="entry name" value="ARM-type_fold"/>
</dbReference>
<dbReference type="InterPro" id="IPR040000">
    <property type="entry name" value="NOP9"/>
</dbReference>
<dbReference type="GO" id="GO:0000447">
    <property type="term" value="P:endonucleolytic cleavage in ITS1 to separate SSU-rRNA from 5.8S rRNA and LSU-rRNA from tricistronic rRNA transcript (SSU-rRNA, 5.8S rRNA, LSU-rRNA)"/>
    <property type="evidence" value="ECO:0007669"/>
    <property type="project" value="TreeGrafter"/>
</dbReference>
<evidence type="ECO:0000256" key="1">
    <source>
        <dbReference type="ARBA" id="ARBA00022737"/>
    </source>
</evidence>
<feature type="compositionally biased region" description="Basic residues" evidence="2">
    <location>
        <begin position="221"/>
        <end position="234"/>
    </location>
</feature>
<protein>
    <recommendedName>
        <fullName evidence="5">Nucleolar protein 9</fullName>
    </recommendedName>
</protein>
<dbReference type="GO" id="GO:0000480">
    <property type="term" value="P:endonucleolytic cleavage in 5'-ETS of tricistronic rRNA transcript (SSU-rRNA, 5.8S rRNA, LSU-rRNA)"/>
    <property type="evidence" value="ECO:0007669"/>
    <property type="project" value="TreeGrafter"/>
</dbReference>
<dbReference type="GO" id="GO:0005730">
    <property type="term" value="C:nucleolus"/>
    <property type="evidence" value="ECO:0007669"/>
    <property type="project" value="TreeGrafter"/>
</dbReference>
<dbReference type="PANTHER" id="PTHR13102">
    <property type="entry name" value="NUCLEOLAR PROTEIN 9"/>
    <property type="match status" value="1"/>
</dbReference>
<feature type="region of interest" description="Disordered" evidence="2">
    <location>
        <begin position="209"/>
        <end position="234"/>
    </location>
</feature>
<keyword evidence="1" id="KW-0677">Repeat</keyword>
<organism evidence="3 4">
    <name type="scientific">Chaetoceros tenuissimus</name>
    <dbReference type="NCBI Taxonomy" id="426638"/>
    <lineage>
        <taxon>Eukaryota</taxon>
        <taxon>Sar</taxon>
        <taxon>Stramenopiles</taxon>
        <taxon>Ochrophyta</taxon>
        <taxon>Bacillariophyta</taxon>
        <taxon>Coscinodiscophyceae</taxon>
        <taxon>Chaetocerotophycidae</taxon>
        <taxon>Chaetocerotales</taxon>
        <taxon>Chaetocerotaceae</taxon>
        <taxon>Chaetoceros</taxon>
    </lineage>
</organism>
<dbReference type="PANTHER" id="PTHR13102:SF0">
    <property type="entry name" value="NUCLEOLAR PROTEIN 9"/>
    <property type="match status" value="1"/>
</dbReference>
<evidence type="ECO:0000256" key="2">
    <source>
        <dbReference type="SAM" id="MobiDB-lite"/>
    </source>
</evidence>
<name>A0AAD3CLR0_9STRA</name>
<comment type="caution">
    <text evidence="3">The sequence shown here is derived from an EMBL/GenBank/DDBJ whole genome shotgun (WGS) entry which is preliminary data.</text>
</comment>